<dbReference type="InterPro" id="IPR036859">
    <property type="entry name" value="CAP-Gly_dom_sf"/>
</dbReference>
<proteinExistence type="predicted"/>
<feature type="domain" description="CAP-Gly" evidence="1">
    <location>
        <begin position="33"/>
        <end position="75"/>
    </location>
</feature>
<sequence length="142" mass="15610">MNEDSSDDRMEAREGARLHVNMLNVWATVRYCGPTSFASGQWVGLELDRPCGKNDGSVKGTRYFLCSPDHGLFVRPTTLGLSMPFRARLGEAGETSDEAFFSKFLDSPRDSQVVLAARAVPLRGIYRKSSGGSGRKSVRFSV</sequence>
<accession>A0A7S1AEY1</accession>
<reference evidence="2" key="1">
    <citation type="submission" date="2021-01" db="EMBL/GenBank/DDBJ databases">
        <authorList>
            <person name="Corre E."/>
            <person name="Pelletier E."/>
            <person name="Niang G."/>
            <person name="Scheremetjew M."/>
            <person name="Finn R."/>
            <person name="Kale V."/>
            <person name="Holt S."/>
            <person name="Cochrane G."/>
            <person name="Meng A."/>
            <person name="Brown T."/>
            <person name="Cohen L."/>
        </authorList>
    </citation>
    <scope>NUCLEOTIDE SEQUENCE</scope>
</reference>
<dbReference type="PROSITE" id="PS00845">
    <property type="entry name" value="CAP_GLY_1"/>
    <property type="match status" value="1"/>
</dbReference>
<organism evidence="2">
    <name type="scientific">Noctiluca scintillans</name>
    <name type="common">Sea sparkle</name>
    <name type="synonym">Red tide dinoflagellate</name>
    <dbReference type="NCBI Taxonomy" id="2966"/>
    <lineage>
        <taxon>Eukaryota</taxon>
        <taxon>Sar</taxon>
        <taxon>Alveolata</taxon>
        <taxon>Dinophyceae</taxon>
        <taxon>Noctilucales</taxon>
        <taxon>Noctilucaceae</taxon>
        <taxon>Noctiluca</taxon>
    </lineage>
</organism>
<dbReference type="InterPro" id="IPR000938">
    <property type="entry name" value="CAP-Gly_domain"/>
</dbReference>
<name>A0A7S1AEY1_NOCSC</name>
<dbReference type="Gene3D" id="2.30.30.190">
    <property type="entry name" value="CAP Gly-rich-like domain"/>
    <property type="match status" value="1"/>
</dbReference>
<evidence type="ECO:0000259" key="1">
    <source>
        <dbReference type="PROSITE" id="PS50245"/>
    </source>
</evidence>
<dbReference type="PROSITE" id="PS50245">
    <property type="entry name" value="CAP_GLY_2"/>
    <property type="match status" value="1"/>
</dbReference>
<dbReference type="EMBL" id="HBFQ01037417">
    <property type="protein sequence ID" value="CAD8852083.1"/>
    <property type="molecule type" value="Transcribed_RNA"/>
</dbReference>
<gene>
    <name evidence="2" type="ORF">NSCI0253_LOCUS26433</name>
</gene>
<dbReference type="Pfam" id="PF01302">
    <property type="entry name" value="CAP_GLY"/>
    <property type="match status" value="1"/>
</dbReference>
<dbReference type="SUPFAM" id="SSF74924">
    <property type="entry name" value="Cap-Gly domain"/>
    <property type="match status" value="1"/>
</dbReference>
<dbReference type="AlphaFoldDB" id="A0A7S1AEY1"/>
<dbReference type="SMART" id="SM01052">
    <property type="entry name" value="CAP_GLY"/>
    <property type="match status" value="1"/>
</dbReference>
<dbReference type="PANTHER" id="PTHR18916">
    <property type="entry name" value="DYNACTIN 1-RELATED MICROTUBULE-BINDING"/>
    <property type="match status" value="1"/>
</dbReference>
<protein>
    <recommendedName>
        <fullName evidence="1">CAP-Gly domain-containing protein</fullName>
    </recommendedName>
</protein>
<evidence type="ECO:0000313" key="2">
    <source>
        <dbReference type="EMBL" id="CAD8852083.1"/>
    </source>
</evidence>